<evidence type="ECO:0000313" key="3">
    <source>
        <dbReference type="EMBL" id="BAH74107.1"/>
    </source>
</evidence>
<keyword evidence="4" id="KW-1185">Reference proteome</keyword>
<proteinExistence type="inferred from homology"/>
<evidence type="ECO:0008006" key="5">
    <source>
        <dbReference type="Google" id="ProtNLM"/>
    </source>
</evidence>
<keyword evidence="2" id="KW-1277">Toxin-antitoxin system</keyword>
<evidence type="ECO:0000256" key="2">
    <source>
        <dbReference type="ARBA" id="ARBA00022649"/>
    </source>
</evidence>
<reference evidence="3 4" key="1">
    <citation type="journal article" date="2009" name="Genome Res.">
        <title>Whole genome sequence of Desulfovibrio magneticus strain RS-1 revealed common gene clusters in magnetotactic bacteria.</title>
        <authorList>
            <person name="Nakazawa H."/>
            <person name="Arakaki A."/>
            <person name="Narita-Yamada S."/>
            <person name="Yashiro I."/>
            <person name="Jinno K."/>
            <person name="Aoki N."/>
            <person name="Tsuruyama A."/>
            <person name="Okamura Y."/>
            <person name="Tanikawa S."/>
            <person name="Fujita N."/>
            <person name="Takeyama H."/>
            <person name="Matsunaga T."/>
        </authorList>
    </citation>
    <scope>NUCLEOTIDE SEQUENCE [LARGE SCALE GENOMIC DNA]</scope>
    <source>
        <strain evidence="4">ATCC 700980 / DSM 13731 / RS-1</strain>
    </source>
</reference>
<dbReference type="PANTHER" id="PTHR33755:SF6">
    <property type="entry name" value="PLASMID STABILIZATION SYSTEM PROTEIN"/>
    <property type="match status" value="1"/>
</dbReference>
<protein>
    <recommendedName>
        <fullName evidence="5">Plasmid stabilization system protein</fullName>
    </recommendedName>
</protein>
<dbReference type="Proteomes" id="UP000009071">
    <property type="component" value="Chromosome"/>
</dbReference>
<dbReference type="Pfam" id="PF05016">
    <property type="entry name" value="ParE_toxin"/>
    <property type="match status" value="1"/>
</dbReference>
<dbReference type="EMBL" id="AP010904">
    <property type="protein sequence ID" value="BAH74107.1"/>
    <property type="molecule type" value="Genomic_DNA"/>
</dbReference>
<sequence>MPGLCFTRAAEDDLLAIWGYIADEDQDAATAVLRDIHGKCLFLAAHPKAGPARPDIAPQLRYGLAGRYLVLYRETEGGIEVVRVLHGARDLRALFP</sequence>
<gene>
    <name evidence="3" type="ordered locus">DMR_06160</name>
</gene>
<dbReference type="HOGENOM" id="CLU_147162_10_1_7"/>
<comment type="similarity">
    <text evidence="1">Belongs to the RelE toxin family.</text>
</comment>
<dbReference type="RefSeq" id="WP_012750188.1">
    <property type="nucleotide sequence ID" value="NC_012796.1"/>
</dbReference>
<dbReference type="AlphaFoldDB" id="C4XIU3"/>
<dbReference type="Gene3D" id="3.30.2310.20">
    <property type="entry name" value="RelE-like"/>
    <property type="match status" value="1"/>
</dbReference>
<dbReference type="PANTHER" id="PTHR33755">
    <property type="entry name" value="TOXIN PARE1-RELATED"/>
    <property type="match status" value="1"/>
</dbReference>
<dbReference type="eggNOG" id="COG3668">
    <property type="taxonomic scope" value="Bacteria"/>
</dbReference>
<dbReference type="KEGG" id="dma:DMR_06160"/>
<dbReference type="InterPro" id="IPR035093">
    <property type="entry name" value="RelE/ParE_toxin_dom_sf"/>
</dbReference>
<dbReference type="InterPro" id="IPR007712">
    <property type="entry name" value="RelE/ParE_toxin"/>
</dbReference>
<organism evidence="3 4">
    <name type="scientific">Solidesulfovibrio magneticus (strain ATCC 700980 / DSM 13731 / RS-1)</name>
    <name type="common">Desulfovibrio magneticus</name>
    <dbReference type="NCBI Taxonomy" id="573370"/>
    <lineage>
        <taxon>Bacteria</taxon>
        <taxon>Pseudomonadati</taxon>
        <taxon>Thermodesulfobacteriota</taxon>
        <taxon>Desulfovibrionia</taxon>
        <taxon>Desulfovibrionales</taxon>
        <taxon>Desulfovibrionaceae</taxon>
        <taxon>Solidesulfovibrio</taxon>
    </lineage>
</organism>
<accession>C4XIU3</accession>
<evidence type="ECO:0000256" key="1">
    <source>
        <dbReference type="ARBA" id="ARBA00006226"/>
    </source>
</evidence>
<evidence type="ECO:0000313" key="4">
    <source>
        <dbReference type="Proteomes" id="UP000009071"/>
    </source>
</evidence>
<dbReference type="InterPro" id="IPR051803">
    <property type="entry name" value="TA_system_RelE-like_toxin"/>
</dbReference>
<name>C4XIU3_SOLM1</name>
<dbReference type="OrthoDB" id="5457915at2"/>
<dbReference type="STRING" id="573370.DMR_06160"/>